<dbReference type="Proteomes" id="UP001210211">
    <property type="component" value="Unassembled WGS sequence"/>
</dbReference>
<feature type="domain" description="Phosphatidic acid phosphatase type 2/haloperoxidase" evidence="3">
    <location>
        <begin position="47"/>
        <end position="156"/>
    </location>
</feature>
<sequence length="197" mass="22617">MVLKSGSIRSHQKNGLVGFEAALNRTSKWLVTSLFSLAVLWRRDAVSLWAMMGLCINTWISIKLKKVLNHKRPTSDYKPDPGMPSSHAQNIFYGVVFANLSLLRWLGTSFSTVITDMLILLFGSYLSWLRISQKLHTVEQVIVGAILGSAFGFAWFFSWHSFLFNTYHLYFSIRVVVVSSSLASCWAFYFYIVRHWF</sequence>
<protein>
    <recommendedName>
        <fullName evidence="3">Phosphatidic acid phosphatase type 2/haloperoxidase domain-containing protein</fullName>
    </recommendedName>
</protein>
<evidence type="ECO:0000259" key="3">
    <source>
        <dbReference type="SMART" id="SM00014"/>
    </source>
</evidence>
<dbReference type="Gene3D" id="1.20.144.10">
    <property type="entry name" value="Phosphatidic acid phosphatase type 2/haloperoxidase"/>
    <property type="match status" value="1"/>
</dbReference>
<dbReference type="PANTHER" id="PTHR11247:SF40">
    <property type="entry name" value="LIPID PHOSPHATE PHOSPHATASE EPSILON 1, CHLOROPLASTIC"/>
    <property type="match status" value="1"/>
</dbReference>
<organism evidence="4 5">
    <name type="scientific">Rhynchospora tenuis</name>
    <dbReference type="NCBI Taxonomy" id="198213"/>
    <lineage>
        <taxon>Eukaryota</taxon>
        <taxon>Viridiplantae</taxon>
        <taxon>Streptophyta</taxon>
        <taxon>Embryophyta</taxon>
        <taxon>Tracheophyta</taxon>
        <taxon>Spermatophyta</taxon>
        <taxon>Magnoliopsida</taxon>
        <taxon>Liliopsida</taxon>
        <taxon>Poales</taxon>
        <taxon>Cyperaceae</taxon>
        <taxon>Cyperoideae</taxon>
        <taxon>Rhynchosporeae</taxon>
        <taxon>Rhynchospora</taxon>
    </lineage>
</organism>
<name>A0AAD6F1F4_9POAL</name>
<keyword evidence="2" id="KW-0472">Membrane</keyword>
<evidence type="ECO:0000256" key="1">
    <source>
        <dbReference type="ARBA" id="ARBA00022801"/>
    </source>
</evidence>
<proteinExistence type="predicted"/>
<feature type="transmembrane region" description="Helical" evidence="2">
    <location>
        <begin position="141"/>
        <end position="159"/>
    </location>
</feature>
<dbReference type="AlphaFoldDB" id="A0AAD6F1F4"/>
<dbReference type="GO" id="GO:0047874">
    <property type="term" value="F:dolichyldiphosphatase activity"/>
    <property type="evidence" value="ECO:0007669"/>
    <property type="project" value="TreeGrafter"/>
</dbReference>
<dbReference type="InterPro" id="IPR036938">
    <property type="entry name" value="PAP2/HPO_sf"/>
</dbReference>
<evidence type="ECO:0000313" key="4">
    <source>
        <dbReference type="EMBL" id="KAJ3708909.1"/>
    </source>
</evidence>
<evidence type="ECO:0000313" key="5">
    <source>
        <dbReference type="Proteomes" id="UP001210211"/>
    </source>
</evidence>
<dbReference type="SUPFAM" id="SSF48317">
    <property type="entry name" value="Acid phosphatase/Vanadium-dependent haloperoxidase"/>
    <property type="match status" value="1"/>
</dbReference>
<comment type="caution">
    <text evidence="4">The sequence shown here is derived from an EMBL/GenBank/DDBJ whole genome shotgun (WGS) entry which is preliminary data.</text>
</comment>
<reference evidence="4 5" key="1">
    <citation type="journal article" date="2022" name="Cell">
        <title>Repeat-based holocentromeres influence genome architecture and karyotype evolution.</title>
        <authorList>
            <person name="Hofstatter P.G."/>
            <person name="Thangavel G."/>
            <person name="Lux T."/>
            <person name="Neumann P."/>
            <person name="Vondrak T."/>
            <person name="Novak P."/>
            <person name="Zhang M."/>
            <person name="Costa L."/>
            <person name="Castellani M."/>
            <person name="Scott A."/>
            <person name="Toegelov H."/>
            <person name="Fuchs J."/>
            <person name="Mata-Sucre Y."/>
            <person name="Dias Y."/>
            <person name="Vanzela A.L.L."/>
            <person name="Huettel B."/>
            <person name="Almeida C.C.S."/>
            <person name="Simkova H."/>
            <person name="Souza G."/>
            <person name="Pedrosa-Harand A."/>
            <person name="Macas J."/>
            <person name="Mayer K.F.X."/>
            <person name="Houben A."/>
            <person name="Marques A."/>
        </authorList>
    </citation>
    <scope>NUCLEOTIDE SEQUENCE [LARGE SCALE GENOMIC DNA]</scope>
    <source>
        <strain evidence="4">RhyTen1mFocal</strain>
    </source>
</reference>
<dbReference type="InterPro" id="IPR000326">
    <property type="entry name" value="PAP2/HPO"/>
</dbReference>
<feature type="transmembrane region" description="Helical" evidence="2">
    <location>
        <begin position="45"/>
        <end position="62"/>
    </location>
</feature>
<gene>
    <name evidence="4" type="ORF">LUZ61_012614</name>
</gene>
<keyword evidence="1" id="KW-0378">Hydrolase</keyword>
<accession>A0AAD6F1F4</accession>
<dbReference type="Pfam" id="PF01569">
    <property type="entry name" value="PAP2"/>
    <property type="match status" value="1"/>
</dbReference>
<keyword evidence="2" id="KW-1133">Transmembrane helix</keyword>
<dbReference type="EMBL" id="JAMRDG010000001">
    <property type="protein sequence ID" value="KAJ3708909.1"/>
    <property type="molecule type" value="Genomic_DNA"/>
</dbReference>
<dbReference type="GO" id="GO:0006487">
    <property type="term" value="P:protein N-linked glycosylation"/>
    <property type="evidence" value="ECO:0007669"/>
    <property type="project" value="TreeGrafter"/>
</dbReference>
<evidence type="ECO:0000256" key="2">
    <source>
        <dbReference type="SAM" id="Phobius"/>
    </source>
</evidence>
<feature type="transmembrane region" description="Helical" evidence="2">
    <location>
        <begin position="171"/>
        <end position="192"/>
    </location>
</feature>
<keyword evidence="2" id="KW-0812">Transmembrane</keyword>
<dbReference type="PANTHER" id="PTHR11247">
    <property type="entry name" value="PALMITOYL-PROTEIN THIOESTERASE/DOLICHYLDIPHOSPHATASE 1"/>
    <property type="match status" value="1"/>
</dbReference>
<keyword evidence="5" id="KW-1185">Reference proteome</keyword>
<dbReference type="SMART" id="SM00014">
    <property type="entry name" value="acidPPc"/>
    <property type="match status" value="1"/>
</dbReference>
<dbReference type="GO" id="GO:0005789">
    <property type="term" value="C:endoplasmic reticulum membrane"/>
    <property type="evidence" value="ECO:0007669"/>
    <property type="project" value="TreeGrafter"/>
</dbReference>
<feature type="transmembrane region" description="Helical" evidence="2">
    <location>
        <begin position="113"/>
        <end position="129"/>
    </location>
</feature>
<dbReference type="GO" id="GO:0008610">
    <property type="term" value="P:lipid biosynthetic process"/>
    <property type="evidence" value="ECO:0007669"/>
    <property type="project" value="TreeGrafter"/>
</dbReference>